<gene>
    <name evidence="8" type="ORF">BN85306230</name>
</gene>
<evidence type="ECO:0000256" key="2">
    <source>
        <dbReference type="ARBA" id="ARBA00022475"/>
    </source>
</evidence>
<name>U4KSW4_9MOLU</name>
<dbReference type="STRING" id="61635.BN85306230"/>
<dbReference type="EMBL" id="FO681348">
    <property type="protein sequence ID" value="CCV65644.1"/>
    <property type="molecule type" value="Genomic_DNA"/>
</dbReference>
<evidence type="ECO:0000313" key="8">
    <source>
        <dbReference type="EMBL" id="CCV65644.1"/>
    </source>
</evidence>
<dbReference type="PANTHER" id="PTHR33545">
    <property type="entry name" value="UPF0750 MEMBRANE PROTEIN YITT-RELATED"/>
    <property type="match status" value="1"/>
</dbReference>
<evidence type="ECO:0000256" key="6">
    <source>
        <dbReference type="SAM" id="Phobius"/>
    </source>
</evidence>
<dbReference type="KEGG" id="abra:BN85306230"/>
<sequence length="285" mass="31964">MRRNLVIEYFQITLGVILMTLGFYYFLLPMNLVIGGVMGLAVIFQKFINPSYFMYIVNIGLLVFGLWLLGKSFFVKTIFGTIASPTIVLILDLLGADQFFIINQFSDSKMLLASISGSILVGFGLGIVFRNNATTGGIDVLQTILHKKFHYPYNVVFYATDGAVILLGLLYFQNAENFIYGLAAIFITSYVISNVSIKGRAGQTMFIITKNPELIRDTIYEHIDRGVTIIDAQGGYSKEAKKMLVCTMSQRELNMMRELIEIVDQDAFTFMTQTKEAVGRGFSKD</sequence>
<keyword evidence="4 6" id="KW-1133">Transmembrane helix</keyword>
<dbReference type="InterPro" id="IPR015867">
    <property type="entry name" value="N-reg_PII/ATP_PRibTrfase_C"/>
</dbReference>
<reference evidence="8 9" key="1">
    <citation type="journal article" date="2013" name="J. Mol. Microbiol. Biotechnol.">
        <title>Analysis of the Complete Genomes of Acholeplasma brassicae , A. palmae and A. laidlawii and Their Comparison to the Obligate Parasites from ' Candidatus Phytoplasma'.</title>
        <authorList>
            <person name="Kube M."/>
            <person name="Siewert C."/>
            <person name="Migdoll A.M."/>
            <person name="Duduk B."/>
            <person name="Holz S."/>
            <person name="Rabus R."/>
            <person name="Seemuller E."/>
            <person name="Mitrovic J."/>
            <person name="Muller I."/>
            <person name="Buttner C."/>
            <person name="Reinhardt R."/>
        </authorList>
    </citation>
    <scope>NUCLEOTIDE SEQUENCE [LARGE SCALE GENOMIC DNA]</scope>
    <source>
        <strain evidence="9">0502</strain>
    </source>
</reference>
<dbReference type="Pfam" id="PF02588">
    <property type="entry name" value="YitT_membrane"/>
    <property type="match status" value="1"/>
</dbReference>
<dbReference type="OrthoDB" id="386142at2"/>
<keyword evidence="9" id="KW-1185">Reference proteome</keyword>
<keyword evidence="5 6" id="KW-0472">Membrane</keyword>
<feature type="transmembrane region" description="Helical" evidence="6">
    <location>
        <begin position="12"/>
        <end position="40"/>
    </location>
</feature>
<feature type="transmembrane region" description="Helical" evidence="6">
    <location>
        <begin position="52"/>
        <end position="70"/>
    </location>
</feature>
<dbReference type="Proteomes" id="UP000032737">
    <property type="component" value="Chromosome"/>
</dbReference>
<dbReference type="AlphaFoldDB" id="U4KSW4"/>
<evidence type="ECO:0000256" key="5">
    <source>
        <dbReference type="ARBA" id="ARBA00023136"/>
    </source>
</evidence>
<dbReference type="RefSeq" id="WP_030004504.1">
    <property type="nucleotide sequence ID" value="NC_022549.1"/>
</dbReference>
<dbReference type="GO" id="GO:0005886">
    <property type="term" value="C:plasma membrane"/>
    <property type="evidence" value="ECO:0007669"/>
    <property type="project" value="UniProtKB-SubCell"/>
</dbReference>
<accession>U4KSW4</accession>
<evidence type="ECO:0000313" key="9">
    <source>
        <dbReference type="Proteomes" id="UP000032737"/>
    </source>
</evidence>
<dbReference type="Gene3D" id="3.30.70.120">
    <property type="match status" value="1"/>
</dbReference>
<feature type="transmembrane region" description="Helical" evidence="6">
    <location>
        <begin position="82"/>
        <end position="105"/>
    </location>
</feature>
<keyword evidence="2" id="KW-1003">Cell membrane</keyword>
<evidence type="ECO:0000256" key="3">
    <source>
        <dbReference type="ARBA" id="ARBA00022692"/>
    </source>
</evidence>
<dbReference type="PIRSF" id="PIRSF006483">
    <property type="entry name" value="Membrane_protein_YitT"/>
    <property type="match status" value="1"/>
</dbReference>
<dbReference type="CDD" id="cd16380">
    <property type="entry name" value="YitT_C"/>
    <property type="match status" value="1"/>
</dbReference>
<keyword evidence="3 6" id="KW-0812">Transmembrane</keyword>
<dbReference type="InterPro" id="IPR051461">
    <property type="entry name" value="UPF0750_membrane"/>
</dbReference>
<feature type="domain" description="DUF2179" evidence="7">
    <location>
        <begin position="225"/>
        <end position="279"/>
    </location>
</feature>
<evidence type="ECO:0000256" key="1">
    <source>
        <dbReference type="ARBA" id="ARBA00004651"/>
    </source>
</evidence>
<dbReference type="InterPro" id="IPR019264">
    <property type="entry name" value="DUF2179"/>
</dbReference>
<protein>
    <recommendedName>
        <fullName evidence="7">DUF2179 domain-containing protein</fullName>
    </recommendedName>
</protein>
<dbReference type="HOGENOM" id="CLU_063199_1_1_14"/>
<proteinExistence type="predicted"/>
<dbReference type="Pfam" id="PF10035">
    <property type="entry name" value="DUF2179"/>
    <property type="match status" value="1"/>
</dbReference>
<dbReference type="PANTHER" id="PTHR33545:SF9">
    <property type="entry name" value="UPF0750 MEMBRANE PROTEIN YITE"/>
    <property type="match status" value="1"/>
</dbReference>
<feature type="transmembrane region" description="Helical" evidence="6">
    <location>
        <begin position="151"/>
        <end position="172"/>
    </location>
</feature>
<organism evidence="8 9">
    <name type="scientific">Acholeplasma brassicae</name>
    <dbReference type="NCBI Taxonomy" id="61635"/>
    <lineage>
        <taxon>Bacteria</taxon>
        <taxon>Bacillati</taxon>
        <taxon>Mycoplasmatota</taxon>
        <taxon>Mollicutes</taxon>
        <taxon>Acholeplasmatales</taxon>
        <taxon>Acholeplasmataceae</taxon>
        <taxon>Acholeplasma</taxon>
    </lineage>
</organism>
<comment type="subcellular location">
    <subcellularLocation>
        <location evidence="1">Cell membrane</location>
        <topology evidence="1">Multi-pass membrane protein</topology>
    </subcellularLocation>
</comment>
<evidence type="ECO:0000256" key="4">
    <source>
        <dbReference type="ARBA" id="ARBA00022989"/>
    </source>
</evidence>
<feature type="transmembrane region" description="Helical" evidence="6">
    <location>
        <begin position="111"/>
        <end position="130"/>
    </location>
</feature>
<evidence type="ECO:0000259" key="7">
    <source>
        <dbReference type="Pfam" id="PF10035"/>
    </source>
</evidence>
<dbReference type="InterPro" id="IPR003740">
    <property type="entry name" value="YitT"/>
</dbReference>
<feature type="transmembrane region" description="Helical" evidence="6">
    <location>
        <begin position="178"/>
        <end position="197"/>
    </location>
</feature>